<dbReference type="GO" id="GO:0003676">
    <property type="term" value="F:nucleic acid binding"/>
    <property type="evidence" value="ECO:0007669"/>
    <property type="project" value="InterPro"/>
</dbReference>
<protein>
    <submittedName>
        <fullName evidence="2">Ribonuclease H</fullName>
    </submittedName>
</protein>
<comment type="caution">
    <text evidence="2">The sequence shown here is derived from an EMBL/GenBank/DDBJ whole genome shotgun (WGS) entry which is preliminary data.</text>
</comment>
<dbReference type="Proteomes" id="UP000634136">
    <property type="component" value="Unassembled WGS sequence"/>
</dbReference>
<dbReference type="GO" id="GO:0004523">
    <property type="term" value="F:RNA-DNA hybrid ribonuclease activity"/>
    <property type="evidence" value="ECO:0007669"/>
    <property type="project" value="InterPro"/>
</dbReference>
<reference evidence="2" key="1">
    <citation type="submission" date="2020-09" db="EMBL/GenBank/DDBJ databases">
        <title>Genome-Enabled Discovery of Anthraquinone Biosynthesis in Senna tora.</title>
        <authorList>
            <person name="Kang S.-H."/>
            <person name="Pandey R.P."/>
            <person name="Lee C.-M."/>
            <person name="Sim J.-S."/>
            <person name="Jeong J.-T."/>
            <person name="Choi B.-S."/>
            <person name="Jung M."/>
            <person name="Ginzburg D."/>
            <person name="Zhao K."/>
            <person name="Won S.Y."/>
            <person name="Oh T.-J."/>
            <person name="Yu Y."/>
            <person name="Kim N.-H."/>
            <person name="Lee O.R."/>
            <person name="Lee T.-H."/>
            <person name="Bashyal P."/>
            <person name="Kim T.-S."/>
            <person name="Lee W.-H."/>
            <person name="Kawkins C."/>
            <person name="Kim C.-K."/>
            <person name="Kim J.S."/>
            <person name="Ahn B.O."/>
            <person name="Rhee S.Y."/>
            <person name="Sohng J.K."/>
        </authorList>
    </citation>
    <scope>NUCLEOTIDE SEQUENCE</scope>
    <source>
        <tissue evidence="2">Leaf</tissue>
    </source>
</reference>
<evidence type="ECO:0000313" key="2">
    <source>
        <dbReference type="EMBL" id="KAF7842298.1"/>
    </source>
</evidence>
<evidence type="ECO:0000313" key="3">
    <source>
        <dbReference type="Proteomes" id="UP000634136"/>
    </source>
</evidence>
<dbReference type="InterPro" id="IPR036397">
    <property type="entry name" value="RNaseH_sf"/>
</dbReference>
<accession>A0A834XD73</accession>
<dbReference type="PANTHER" id="PTHR47723:SF13">
    <property type="entry name" value="PUTATIVE-RELATED"/>
    <property type="match status" value="1"/>
</dbReference>
<organism evidence="2 3">
    <name type="scientific">Senna tora</name>
    <dbReference type="NCBI Taxonomy" id="362788"/>
    <lineage>
        <taxon>Eukaryota</taxon>
        <taxon>Viridiplantae</taxon>
        <taxon>Streptophyta</taxon>
        <taxon>Embryophyta</taxon>
        <taxon>Tracheophyta</taxon>
        <taxon>Spermatophyta</taxon>
        <taxon>Magnoliopsida</taxon>
        <taxon>eudicotyledons</taxon>
        <taxon>Gunneridae</taxon>
        <taxon>Pentapetalae</taxon>
        <taxon>rosids</taxon>
        <taxon>fabids</taxon>
        <taxon>Fabales</taxon>
        <taxon>Fabaceae</taxon>
        <taxon>Caesalpinioideae</taxon>
        <taxon>Cassia clade</taxon>
        <taxon>Senna</taxon>
    </lineage>
</organism>
<dbReference type="InterPro" id="IPR053151">
    <property type="entry name" value="RNase_H-like"/>
</dbReference>
<dbReference type="InterPro" id="IPR002156">
    <property type="entry name" value="RNaseH_domain"/>
</dbReference>
<evidence type="ECO:0000259" key="1">
    <source>
        <dbReference type="Pfam" id="PF13456"/>
    </source>
</evidence>
<proteinExistence type="predicted"/>
<dbReference type="InterPro" id="IPR012337">
    <property type="entry name" value="RNaseH-like_sf"/>
</dbReference>
<keyword evidence="3" id="KW-1185">Reference proteome</keyword>
<dbReference type="CDD" id="cd06222">
    <property type="entry name" value="RNase_H_like"/>
    <property type="match status" value="2"/>
</dbReference>
<name>A0A834XD73_9FABA</name>
<sequence length="336" mass="38122">MIATEVHDYREALAISNRVNAFDSVFNDAEKDWKPPDEGWFKVNSDGSYWSHSDEISFGCVIRKDDGTWFSGFSKKLGKGSIFLAEIWGAFLDLKLTWECNIKKVILETDSILVKNFILKAATSIVPSLSFRKTSMSFYEGDGRFWCVLLIDAAIVLLINLLKVRSTVALASRFMSPSMGCDSLYRDDLDKVLLGHRQDWKPPDEGWFKVNSDGSYWSHSDEISCGGVIRKDDGTWFSCFSKKLGKGSIFLTEIWGCNKYSPLFKLSQDFNELLSRGWQVLVHVMNRCCNSVADKLAKSAQYNSFGFKNYDSPPMSCDSLYRDDIDKVLLAHRQVG</sequence>
<dbReference type="AlphaFoldDB" id="A0A834XD73"/>
<feature type="domain" description="RNase H type-1" evidence="1">
    <location>
        <begin position="44"/>
        <end position="118"/>
    </location>
</feature>
<dbReference type="InterPro" id="IPR044730">
    <property type="entry name" value="RNase_H-like_dom_plant"/>
</dbReference>
<dbReference type="SUPFAM" id="SSF53098">
    <property type="entry name" value="Ribonuclease H-like"/>
    <property type="match status" value="2"/>
</dbReference>
<gene>
    <name evidence="2" type="ORF">G2W53_004596</name>
</gene>
<dbReference type="EMBL" id="JAAIUW010000002">
    <property type="protein sequence ID" value="KAF7842298.1"/>
    <property type="molecule type" value="Genomic_DNA"/>
</dbReference>
<dbReference type="PANTHER" id="PTHR47723">
    <property type="entry name" value="OS05G0353850 PROTEIN"/>
    <property type="match status" value="1"/>
</dbReference>
<dbReference type="Gene3D" id="3.30.420.10">
    <property type="entry name" value="Ribonuclease H-like superfamily/Ribonuclease H"/>
    <property type="match status" value="1"/>
</dbReference>
<dbReference type="OrthoDB" id="850609at2759"/>
<dbReference type="Pfam" id="PF13456">
    <property type="entry name" value="RVT_3"/>
    <property type="match status" value="1"/>
</dbReference>